<accession>A0A8J4UZC9</accession>
<keyword evidence="2" id="KW-1185">Reference proteome</keyword>
<comment type="caution">
    <text evidence="1">The sequence shown here is derived from an EMBL/GenBank/DDBJ whole genome shotgun (WGS) entry which is preliminary data.</text>
</comment>
<dbReference type="EMBL" id="AJWJ01000147">
    <property type="protein sequence ID" value="KAF2074445.1"/>
    <property type="molecule type" value="Genomic_DNA"/>
</dbReference>
<dbReference type="InterPro" id="IPR036869">
    <property type="entry name" value="J_dom_sf"/>
</dbReference>
<name>A0A8J4UZC9_9MYCE</name>
<gene>
    <name evidence="1" type="ORF">CYY_004262</name>
</gene>
<dbReference type="SUPFAM" id="SSF46565">
    <property type="entry name" value="Chaperone J-domain"/>
    <property type="match status" value="1"/>
</dbReference>
<proteinExistence type="predicted"/>
<evidence type="ECO:0008006" key="3">
    <source>
        <dbReference type="Google" id="ProtNLM"/>
    </source>
</evidence>
<protein>
    <recommendedName>
        <fullName evidence="3">J domain-containing protein</fullName>
    </recommendedName>
</protein>
<dbReference type="Gene3D" id="1.10.287.110">
    <property type="entry name" value="DnaJ domain"/>
    <property type="match status" value="1"/>
</dbReference>
<reference evidence="1" key="1">
    <citation type="submission" date="2020-01" db="EMBL/GenBank/DDBJ databases">
        <title>Development of genomics and gene disruption for Polysphondylium violaceum indicates a role for the polyketide synthase stlB in stalk morphogenesis.</title>
        <authorList>
            <person name="Narita B."/>
            <person name="Kawabe Y."/>
            <person name="Kin K."/>
            <person name="Saito T."/>
            <person name="Gibbs R."/>
            <person name="Kuspa A."/>
            <person name="Muzny D."/>
            <person name="Queller D."/>
            <person name="Richards S."/>
            <person name="Strassman J."/>
            <person name="Sucgang R."/>
            <person name="Worley K."/>
            <person name="Schaap P."/>
        </authorList>
    </citation>
    <scope>NUCLEOTIDE SEQUENCE</scope>
    <source>
        <strain evidence="1">QSvi11</strain>
    </source>
</reference>
<dbReference type="AlphaFoldDB" id="A0A8J4UZC9"/>
<sequence length="376" mass="42899">MKVFPISKQENEKFRFTTKDGQVNLYDFLKIHPSVPIEEIRKQYQTLRSLFDIDSINSGSSSGVGDNEHETVKRVIESYSILTNTRLKSVYDNNILHRINYHQNLGHTAVNLSAMMVKKIFEISHFLCNISPPDSRGPLMGLVKVVGAGAIPAVKRSLCSVFWTLQIPVDTMLRVVFGPYYNIAEAAIFYPASYLIPSLLIGCPSHFGPQLFIKSLLIDPVSNQIAWTRVWYGFGLFLVRRSLFYHLEEALVWCKRKAQTLYIRDLNSTPRAIANAILSSYVWRSIAFAVIVNPIQIVMHQYQMTAFGVGSPQAILSARQGYWAFTKHIYKTLGPKQLFFLNAGLLPGIMIHYIYYHYNDIFTQFFGEEETTNKSS</sequence>
<organism evidence="1 2">
    <name type="scientific">Polysphondylium violaceum</name>
    <dbReference type="NCBI Taxonomy" id="133409"/>
    <lineage>
        <taxon>Eukaryota</taxon>
        <taxon>Amoebozoa</taxon>
        <taxon>Evosea</taxon>
        <taxon>Eumycetozoa</taxon>
        <taxon>Dictyostelia</taxon>
        <taxon>Dictyosteliales</taxon>
        <taxon>Dictyosteliaceae</taxon>
        <taxon>Polysphondylium</taxon>
    </lineage>
</organism>
<evidence type="ECO:0000313" key="2">
    <source>
        <dbReference type="Proteomes" id="UP000695562"/>
    </source>
</evidence>
<evidence type="ECO:0000313" key="1">
    <source>
        <dbReference type="EMBL" id="KAF2074445.1"/>
    </source>
</evidence>
<dbReference type="Proteomes" id="UP000695562">
    <property type="component" value="Unassembled WGS sequence"/>
</dbReference>